<organism evidence="2 3">
    <name type="scientific">Trichophyton verrucosum (strain HKI 0517)</name>
    <dbReference type="NCBI Taxonomy" id="663202"/>
    <lineage>
        <taxon>Eukaryota</taxon>
        <taxon>Fungi</taxon>
        <taxon>Dikarya</taxon>
        <taxon>Ascomycota</taxon>
        <taxon>Pezizomycotina</taxon>
        <taxon>Eurotiomycetes</taxon>
        <taxon>Eurotiomycetidae</taxon>
        <taxon>Onygenales</taxon>
        <taxon>Arthrodermataceae</taxon>
        <taxon>Trichophyton</taxon>
    </lineage>
</organism>
<evidence type="ECO:0000313" key="2">
    <source>
        <dbReference type="EMBL" id="EFE43444.1"/>
    </source>
</evidence>
<name>D4D416_TRIVH</name>
<dbReference type="KEGG" id="tve:TRV_01829"/>
<reference evidence="3" key="1">
    <citation type="journal article" date="2011" name="Genome Biol.">
        <title>Comparative and functional genomics provide insights into the pathogenicity of dermatophytic fungi.</title>
        <authorList>
            <person name="Burmester A."/>
            <person name="Shelest E."/>
            <person name="Gloeckner G."/>
            <person name="Heddergott C."/>
            <person name="Schindler S."/>
            <person name="Staib P."/>
            <person name="Heidel A."/>
            <person name="Felder M."/>
            <person name="Petzold A."/>
            <person name="Szafranski K."/>
            <person name="Feuermann M."/>
            <person name="Pedruzzi I."/>
            <person name="Priebe S."/>
            <person name="Groth M."/>
            <person name="Winkler R."/>
            <person name="Li W."/>
            <person name="Kniemeyer O."/>
            <person name="Schroeckh V."/>
            <person name="Hertweck C."/>
            <person name="Hube B."/>
            <person name="White T.C."/>
            <person name="Platzer M."/>
            <person name="Guthke R."/>
            <person name="Heitman J."/>
            <person name="Woestemeyer J."/>
            <person name="Zipfel P.F."/>
            <person name="Monod M."/>
            <person name="Brakhage A.A."/>
        </authorList>
    </citation>
    <scope>NUCLEOTIDE SEQUENCE [LARGE SCALE GENOMIC DNA]</scope>
    <source>
        <strain evidence="3">HKI 0517</strain>
    </source>
</reference>
<feature type="compositionally biased region" description="Basic and acidic residues" evidence="1">
    <location>
        <begin position="18"/>
        <end position="27"/>
    </location>
</feature>
<gene>
    <name evidence="2" type="ORF">TRV_01829</name>
</gene>
<keyword evidence="3" id="KW-1185">Reference proteome</keyword>
<evidence type="ECO:0000256" key="1">
    <source>
        <dbReference type="SAM" id="MobiDB-lite"/>
    </source>
</evidence>
<evidence type="ECO:0000313" key="3">
    <source>
        <dbReference type="Proteomes" id="UP000008383"/>
    </source>
</evidence>
<dbReference type="GeneID" id="9582755"/>
<proteinExistence type="predicted"/>
<accession>D4D416</accession>
<feature type="region of interest" description="Disordered" evidence="1">
    <location>
        <begin position="118"/>
        <end position="139"/>
    </location>
</feature>
<dbReference type="AlphaFoldDB" id="D4D416"/>
<dbReference type="Proteomes" id="UP000008383">
    <property type="component" value="Unassembled WGS sequence"/>
</dbReference>
<feature type="region of interest" description="Disordered" evidence="1">
    <location>
        <begin position="207"/>
        <end position="226"/>
    </location>
</feature>
<protein>
    <submittedName>
        <fullName evidence="2">Uncharacterized protein</fullName>
    </submittedName>
</protein>
<feature type="region of interest" description="Disordered" evidence="1">
    <location>
        <begin position="1"/>
        <end position="37"/>
    </location>
</feature>
<dbReference type="RefSeq" id="XP_003024062.1">
    <property type="nucleotide sequence ID" value="XM_003024016.1"/>
</dbReference>
<sequence>MSLHGKTKAQHPPASGEDGSKAKIKGQEEEEEGRERKLKLKLGEYLEKKRALSVAAIKLPEDKKKTIEDEAGESHIKQSCTAPGISPLVVVAIAAATALASSLACLRCWLSLSVPGRGHMPSGRREKSTGETDEEGQDGSSVRVELDLAACQIAAVLRGWLFLCIPFFLPCSMAHGLAGLQDKADRQPLFDGKGLFWPVIGEGSGIRNRRTPSLQADTPIESPAEG</sequence>
<comment type="caution">
    <text evidence="2">The sequence shown here is derived from an EMBL/GenBank/DDBJ whole genome shotgun (WGS) entry which is preliminary data.</text>
</comment>
<dbReference type="EMBL" id="ACYE01000096">
    <property type="protein sequence ID" value="EFE43444.1"/>
    <property type="molecule type" value="Genomic_DNA"/>
</dbReference>
<dbReference type="HOGENOM" id="CLU_1225547_0_0_1"/>